<sequence>MFSIYHQSQTGHGAIIAHQYKYFNIDPNCEYEHTLEDRTHIMYHWMIYCEFISNSRDLHNHGNKLGDVMAMKIRRLAGHKNKDAQLKTMLLMALRTMLSIAPETMNSNRNSDD</sequence>
<protein>
    <submittedName>
        <fullName evidence="1">Uncharacterized protein</fullName>
    </submittedName>
</protein>
<organism evidence="1 2">
    <name type="scientific">Caerostris extrusa</name>
    <name type="common">Bark spider</name>
    <name type="synonym">Caerostris bankana</name>
    <dbReference type="NCBI Taxonomy" id="172846"/>
    <lineage>
        <taxon>Eukaryota</taxon>
        <taxon>Metazoa</taxon>
        <taxon>Ecdysozoa</taxon>
        <taxon>Arthropoda</taxon>
        <taxon>Chelicerata</taxon>
        <taxon>Arachnida</taxon>
        <taxon>Araneae</taxon>
        <taxon>Araneomorphae</taxon>
        <taxon>Entelegynae</taxon>
        <taxon>Araneoidea</taxon>
        <taxon>Araneidae</taxon>
        <taxon>Caerostris</taxon>
    </lineage>
</organism>
<proteinExistence type="predicted"/>
<accession>A0AAV4MJP7</accession>
<evidence type="ECO:0000313" key="1">
    <source>
        <dbReference type="EMBL" id="GIX72231.1"/>
    </source>
</evidence>
<name>A0AAV4MJP7_CAEEX</name>
<dbReference type="AlphaFoldDB" id="A0AAV4MJP7"/>
<comment type="caution">
    <text evidence="1">The sequence shown here is derived from an EMBL/GenBank/DDBJ whole genome shotgun (WGS) entry which is preliminary data.</text>
</comment>
<dbReference type="Proteomes" id="UP001054945">
    <property type="component" value="Unassembled WGS sequence"/>
</dbReference>
<reference evidence="1 2" key="1">
    <citation type="submission" date="2021-06" db="EMBL/GenBank/DDBJ databases">
        <title>Caerostris extrusa draft genome.</title>
        <authorList>
            <person name="Kono N."/>
            <person name="Arakawa K."/>
        </authorList>
    </citation>
    <scope>NUCLEOTIDE SEQUENCE [LARGE SCALE GENOMIC DNA]</scope>
</reference>
<evidence type="ECO:0000313" key="2">
    <source>
        <dbReference type="Proteomes" id="UP001054945"/>
    </source>
</evidence>
<keyword evidence="2" id="KW-1185">Reference proteome</keyword>
<gene>
    <name evidence="1" type="ORF">CEXT_560271</name>
</gene>
<dbReference type="EMBL" id="BPLR01019829">
    <property type="protein sequence ID" value="GIX72231.1"/>
    <property type="molecule type" value="Genomic_DNA"/>
</dbReference>